<evidence type="ECO:0000313" key="1">
    <source>
        <dbReference type="EMBL" id="KAK9233711.1"/>
    </source>
</evidence>
<keyword evidence="2" id="KW-1185">Reference proteome</keyword>
<dbReference type="Proteomes" id="UP001433508">
    <property type="component" value="Unassembled WGS sequence"/>
</dbReference>
<dbReference type="EMBL" id="MU971665">
    <property type="protein sequence ID" value="KAK9233711.1"/>
    <property type="molecule type" value="Genomic_DNA"/>
</dbReference>
<gene>
    <name evidence="1" type="ORF">V1525DRAFT_368062</name>
</gene>
<accession>A0ACC3SPX4</accession>
<organism evidence="1 2">
    <name type="scientific">Lipomyces kononenkoae</name>
    <name type="common">Yeast</name>
    <dbReference type="NCBI Taxonomy" id="34357"/>
    <lineage>
        <taxon>Eukaryota</taxon>
        <taxon>Fungi</taxon>
        <taxon>Dikarya</taxon>
        <taxon>Ascomycota</taxon>
        <taxon>Saccharomycotina</taxon>
        <taxon>Lipomycetes</taxon>
        <taxon>Lipomycetales</taxon>
        <taxon>Lipomycetaceae</taxon>
        <taxon>Lipomyces</taxon>
    </lineage>
</organism>
<comment type="caution">
    <text evidence="1">The sequence shown here is derived from an EMBL/GenBank/DDBJ whole genome shotgun (WGS) entry which is preliminary data.</text>
</comment>
<protein>
    <submittedName>
        <fullName evidence="1">Uncharacterized protein</fullName>
    </submittedName>
</protein>
<feature type="non-terminal residue" evidence="1">
    <location>
        <position position="336"/>
    </location>
</feature>
<sequence length="336" mass="38201">MLTNGIPSTMTTSVSMDNGLVRDENALSDYDMALSLLENNPPENRLDVSMSYSQYQQLEESWSQIKSAKGITEDQRYPYLSYNSLFEIATVVTVPRDLHEVAASELRREIMNGIEAHLSLHKPDAIGTIVDSGSVKEKVDDGPYSHSSKQSDGVFKYISTDFGLAIMVAIEVGYSESYAALNRDKNLWLDGHHVKVCVLVCFKESPRFRNPRRPYENFDAKEEKRQMNLRANEIMRSSFGPISYRNHKWLGELKEGFIEVWRHDGAVRYPLIERGQQCDPLPTNIGLRIQDFYPPEAWQAANMPDGDILINGTVFMKYIKSAMIGTAFDRFSDFVS</sequence>
<evidence type="ECO:0000313" key="2">
    <source>
        <dbReference type="Proteomes" id="UP001433508"/>
    </source>
</evidence>
<name>A0ACC3SPX4_LIPKO</name>
<reference evidence="2" key="1">
    <citation type="journal article" date="2024" name="Front. Bioeng. Biotechnol.">
        <title>Genome-scale model development and genomic sequencing of the oleaginous clade Lipomyces.</title>
        <authorList>
            <person name="Czajka J.J."/>
            <person name="Han Y."/>
            <person name="Kim J."/>
            <person name="Mondo S.J."/>
            <person name="Hofstad B.A."/>
            <person name="Robles A."/>
            <person name="Haridas S."/>
            <person name="Riley R."/>
            <person name="LaButti K."/>
            <person name="Pangilinan J."/>
            <person name="Andreopoulos W."/>
            <person name="Lipzen A."/>
            <person name="Yan J."/>
            <person name="Wang M."/>
            <person name="Ng V."/>
            <person name="Grigoriev I.V."/>
            <person name="Spatafora J.W."/>
            <person name="Magnuson J.K."/>
            <person name="Baker S.E."/>
            <person name="Pomraning K.R."/>
        </authorList>
    </citation>
    <scope>NUCLEOTIDE SEQUENCE [LARGE SCALE GENOMIC DNA]</scope>
    <source>
        <strain evidence="2">CBS 7786</strain>
    </source>
</reference>
<proteinExistence type="predicted"/>